<proteinExistence type="predicted"/>
<dbReference type="OrthoDB" id="420076at2759"/>
<reference evidence="3 4" key="1">
    <citation type="journal article" date="2020" name="IScience">
        <title>Genome Sequencing of the Endangered Kingdonia uniflora (Circaeasteraceae, Ranunculales) Reveals Potential Mechanisms of Evolutionary Specialization.</title>
        <authorList>
            <person name="Sun Y."/>
            <person name="Deng T."/>
            <person name="Zhang A."/>
            <person name="Moore M.J."/>
            <person name="Landis J.B."/>
            <person name="Lin N."/>
            <person name="Zhang H."/>
            <person name="Zhang X."/>
            <person name="Huang J."/>
            <person name="Zhang X."/>
            <person name="Sun H."/>
            <person name="Wang H."/>
        </authorList>
    </citation>
    <scope>NUCLEOTIDE SEQUENCE [LARGE SCALE GENOMIC DNA]</scope>
    <source>
        <strain evidence="3">TB1705</strain>
        <tissue evidence="3">Leaf</tissue>
    </source>
</reference>
<dbReference type="PROSITE" id="PS51746">
    <property type="entry name" value="PPM_2"/>
    <property type="match status" value="1"/>
</dbReference>
<feature type="region of interest" description="Disordered" evidence="1">
    <location>
        <begin position="478"/>
        <end position="502"/>
    </location>
</feature>
<feature type="compositionally biased region" description="Gly residues" evidence="1">
    <location>
        <begin position="534"/>
        <end position="565"/>
    </location>
</feature>
<dbReference type="SUPFAM" id="SSF81606">
    <property type="entry name" value="PP2C-like"/>
    <property type="match status" value="1"/>
</dbReference>
<comment type="caution">
    <text evidence="3">The sequence shown here is derived from an EMBL/GenBank/DDBJ whole genome shotgun (WGS) entry which is preliminary data.</text>
</comment>
<dbReference type="AlphaFoldDB" id="A0A7J7PC90"/>
<feature type="region of interest" description="Disordered" evidence="1">
    <location>
        <begin position="1"/>
        <end position="22"/>
    </location>
</feature>
<dbReference type="Proteomes" id="UP000541444">
    <property type="component" value="Unassembled WGS sequence"/>
</dbReference>
<dbReference type="PANTHER" id="PTHR13832:SF643">
    <property type="entry name" value="PROTEIN PHOSPHATASE 2C-RELATED"/>
    <property type="match status" value="1"/>
</dbReference>
<dbReference type="InterPro" id="IPR001932">
    <property type="entry name" value="PPM-type_phosphatase-like_dom"/>
</dbReference>
<feature type="region of interest" description="Disordered" evidence="1">
    <location>
        <begin position="534"/>
        <end position="595"/>
    </location>
</feature>
<dbReference type="Pfam" id="PF00481">
    <property type="entry name" value="PP2C"/>
    <property type="match status" value="1"/>
</dbReference>
<sequence length="595" mass="64671">MRTIDSDRSSINDKQIKMTEDHRITSQSERIRLCEAGQPLRDGETRLCGLNLARMLGDKFLKEQEARFSSEPYISRVVHIDKQSKAFALLASDGLWDVISAKKAVQLVEQTKERYGVDRGNTAENIANFILSEARTLRTKDNTSIVFLDFNTTPRTINNNGPVLPLSQTNQSQEYPETISLDVDEGPALPTQPEVASSIYDVDPPVPNVGNVKRSTNVPTVEPKKKCTSSAAPKPKKVRESELPEETLDDIPIMYDSDGNVIILDGGGGVFDELGNDIPIGDGVGDGLGDDIPIESTFNDYPAEIDLDNLVAEEGNYSTHTSLDGLVPRAVKHIAKIETFYGHYHPDGAADGCFVAIAVNGQKWRVNTEKHESDYNKWQLTGLPCMHAVSILLSFRESWVEYCSLYHRVFSYIPAYRKTIYPMADSSYWNKPNDDWLLPPLVRGSGRSRKVRLVYPDEAQGAQKIMWVKFRRNTIQPPITPNVNGRGESARRSANRARGTNGAGVHYNSYGGAIGINIDLFGGGVVVGGGARGGRAGRNVGGTRGGGASGGGATVRGEASGGGVAVRGEARGGRAGRNVGGTRDGGTRPNFNPPR</sequence>
<feature type="compositionally biased region" description="Gly residues" evidence="1">
    <location>
        <begin position="573"/>
        <end position="584"/>
    </location>
</feature>
<accession>A0A7J7PC90</accession>
<dbReference type="EMBL" id="JACGCM010000004">
    <property type="protein sequence ID" value="KAF6177061.1"/>
    <property type="molecule type" value="Genomic_DNA"/>
</dbReference>
<dbReference type="CDD" id="cd00143">
    <property type="entry name" value="PP2Cc"/>
    <property type="match status" value="1"/>
</dbReference>
<dbReference type="InterPro" id="IPR015655">
    <property type="entry name" value="PP2C"/>
</dbReference>
<organism evidence="3 4">
    <name type="scientific">Kingdonia uniflora</name>
    <dbReference type="NCBI Taxonomy" id="39325"/>
    <lineage>
        <taxon>Eukaryota</taxon>
        <taxon>Viridiplantae</taxon>
        <taxon>Streptophyta</taxon>
        <taxon>Embryophyta</taxon>
        <taxon>Tracheophyta</taxon>
        <taxon>Spermatophyta</taxon>
        <taxon>Magnoliopsida</taxon>
        <taxon>Ranunculales</taxon>
        <taxon>Circaeasteraceae</taxon>
        <taxon>Kingdonia</taxon>
    </lineage>
</organism>
<evidence type="ECO:0000259" key="2">
    <source>
        <dbReference type="PROSITE" id="PS51746"/>
    </source>
</evidence>
<dbReference type="PANTHER" id="PTHR13832">
    <property type="entry name" value="PROTEIN PHOSPHATASE 2C"/>
    <property type="match status" value="1"/>
</dbReference>
<feature type="domain" description="PPM-type phosphatase" evidence="2">
    <location>
        <begin position="1"/>
        <end position="150"/>
    </location>
</feature>
<evidence type="ECO:0000313" key="4">
    <source>
        <dbReference type="Proteomes" id="UP000541444"/>
    </source>
</evidence>
<gene>
    <name evidence="3" type="ORF">GIB67_015936</name>
</gene>
<keyword evidence="4" id="KW-1185">Reference proteome</keyword>
<evidence type="ECO:0000256" key="1">
    <source>
        <dbReference type="SAM" id="MobiDB-lite"/>
    </source>
</evidence>
<dbReference type="Gene3D" id="3.60.40.10">
    <property type="entry name" value="PPM-type phosphatase domain"/>
    <property type="match status" value="1"/>
</dbReference>
<evidence type="ECO:0000313" key="3">
    <source>
        <dbReference type="EMBL" id="KAF6177061.1"/>
    </source>
</evidence>
<feature type="region of interest" description="Disordered" evidence="1">
    <location>
        <begin position="198"/>
        <end position="243"/>
    </location>
</feature>
<dbReference type="GO" id="GO:0004722">
    <property type="term" value="F:protein serine/threonine phosphatase activity"/>
    <property type="evidence" value="ECO:0007669"/>
    <property type="project" value="InterPro"/>
</dbReference>
<dbReference type="InterPro" id="IPR036457">
    <property type="entry name" value="PPM-type-like_dom_sf"/>
</dbReference>
<name>A0A7J7PC90_9MAGN</name>
<protein>
    <recommendedName>
        <fullName evidence="2">PPM-type phosphatase domain-containing protein</fullName>
    </recommendedName>
</protein>